<dbReference type="InterPro" id="IPR051093">
    <property type="entry name" value="Neuroligin/BSAL"/>
</dbReference>
<dbReference type="InterPro" id="IPR019819">
    <property type="entry name" value="Carboxylesterase_B_CS"/>
</dbReference>
<evidence type="ECO:0000313" key="5">
    <source>
        <dbReference type="EnsemblMetazoa" id="PPAI009005-PA"/>
    </source>
</evidence>
<dbReference type="InterPro" id="IPR002018">
    <property type="entry name" value="CarbesteraseB"/>
</dbReference>
<dbReference type="EMBL" id="AJVK01016210">
    <property type="status" value="NOT_ANNOTATED_CDS"/>
    <property type="molecule type" value="Genomic_DNA"/>
</dbReference>
<organism evidence="5 6">
    <name type="scientific">Phlebotomus papatasi</name>
    <name type="common">Sandfly</name>
    <dbReference type="NCBI Taxonomy" id="29031"/>
    <lineage>
        <taxon>Eukaryota</taxon>
        <taxon>Metazoa</taxon>
        <taxon>Ecdysozoa</taxon>
        <taxon>Arthropoda</taxon>
        <taxon>Hexapoda</taxon>
        <taxon>Insecta</taxon>
        <taxon>Pterygota</taxon>
        <taxon>Neoptera</taxon>
        <taxon>Endopterygota</taxon>
        <taxon>Diptera</taxon>
        <taxon>Nematocera</taxon>
        <taxon>Psychodoidea</taxon>
        <taxon>Psychodidae</taxon>
        <taxon>Phlebotomus</taxon>
        <taxon>Phlebotomus</taxon>
    </lineage>
</organism>
<dbReference type="VEuPathDB" id="VectorBase:PPAPM1_011496"/>
<dbReference type="AlphaFoldDB" id="A0A1B0GQ68"/>
<evidence type="ECO:0000259" key="4">
    <source>
        <dbReference type="Pfam" id="PF00135"/>
    </source>
</evidence>
<keyword evidence="3" id="KW-0325">Glycoprotein</keyword>
<feature type="domain" description="Carboxylesterase type B" evidence="4">
    <location>
        <begin position="49"/>
        <end position="150"/>
    </location>
</feature>
<reference evidence="5" key="1">
    <citation type="submission" date="2022-08" db="UniProtKB">
        <authorList>
            <consortium name="EnsemblMetazoa"/>
        </authorList>
    </citation>
    <scope>IDENTIFICATION</scope>
    <source>
        <strain evidence="5">Israel</strain>
    </source>
</reference>
<dbReference type="SUPFAM" id="SSF53474">
    <property type="entry name" value="alpha/beta-Hydrolases"/>
    <property type="match status" value="1"/>
</dbReference>
<dbReference type="Gene3D" id="3.40.50.1820">
    <property type="entry name" value="alpha/beta hydrolase"/>
    <property type="match status" value="1"/>
</dbReference>
<dbReference type="VEuPathDB" id="VectorBase:PPAI009005"/>
<dbReference type="EnsemblMetazoa" id="PPAI009005-RA">
    <property type="protein sequence ID" value="PPAI009005-PA"/>
    <property type="gene ID" value="PPAI009005"/>
</dbReference>
<keyword evidence="2" id="KW-0732">Signal</keyword>
<dbReference type="PANTHER" id="PTHR43903">
    <property type="entry name" value="NEUROLIGIN"/>
    <property type="match status" value="1"/>
</dbReference>
<dbReference type="Proteomes" id="UP000092462">
    <property type="component" value="Unassembled WGS sequence"/>
</dbReference>
<evidence type="ECO:0000313" key="6">
    <source>
        <dbReference type="Proteomes" id="UP000092462"/>
    </source>
</evidence>
<name>A0A1B0GQ68_PHLPP</name>
<protein>
    <recommendedName>
        <fullName evidence="4">Carboxylesterase type B domain-containing protein</fullName>
    </recommendedName>
</protein>
<keyword evidence="6" id="KW-1185">Reference proteome</keyword>
<accession>A0A1B0GQ68</accession>
<proteinExistence type="inferred from homology"/>
<sequence>MRAPVGPISARLAGGPLWQLLGLLFITLALLDQGTARELWKPNQALFVGVILELNSKHLEPVEVFKSVPYAAAPIGSYRFAPPRKLIPWTGTKLADTFSPVCPQNYPDVANRSAALMSMPKGRYQYLKKVIPLLVNQSEDCLTLNIYVPGSGE</sequence>
<dbReference type="PROSITE" id="PS00941">
    <property type="entry name" value="CARBOXYLESTERASE_B_2"/>
    <property type="match status" value="1"/>
</dbReference>
<dbReference type="InterPro" id="IPR029058">
    <property type="entry name" value="AB_hydrolase_fold"/>
</dbReference>
<evidence type="ECO:0000256" key="2">
    <source>
        <dbReference type="ARBA" id="ARBA00022729"/>
    </source>
</evidence>
<evidence type="ECO:0000256" key="3">
    <source>
        <dbReference type="ARBA" id="ARBA00023180"/>
    </source>
</evidence>
<comment type="similarity">
    <text evidence="1">Belongs to the type-B carboxylesterase/lipase family.</text>
</comment>
<dbReference type="Pfam" id="PF00135">
    <property type="entry name" value="COesterase"/>
    <property type="match status" value="1"/>
</dbReference>
<evidence type="ECO:0000256" key="1">
    <source>
        <dbReference type="ARBA" id="ARBA00005964"/>
    </source>
</evidence>